<accession>A0ABP7D357</accession>
<sequence length="71" mass="7796">MIDMPPDLDDAIALFAEKSANLDAAVKKVEEDQALGRSGISAYSRAKMLRDELEVFGRSLEVRITDALSKL</sequence>
<name>A0ABP7D357_9SPHN</name>
<comment type="caution">
    <text evidence="1">The sequence shown here is derived from an EMBL/GenBank/DDBJ whole genome shotgun (WGS) entry which is preliminary data.</text>
</comment>
<dbReference type="Proteomes" id="UP001500523">
    <property type="component" value="Unassembled WGS sequence"/>
</dbReference>
<gene>
    <name evidence="1" type="ORF">GCM10022268_06330</name>
</gene>
<protein>
    <submittedName>
        <fullName evidence="1">Uncharacterized protein</fullName>
    </submittedName>
</protein>
<evidence type="ECO:0000313" key="1">
    <source>
        <dbReference type="EMBL" id="GAA3698716.1"/>
    </source>
</evidence>
<proteinExistence type="predicted"/>
<dbReference type="RefSeq" id="WP_344691911.1">
    <property type="nucleotide sequence ID" value="NZ_BAABBF010000001.1"/>
</dbReference>
<dbReference type="EMBL" id="BAABBF010000001">
    <property type="protein sequence ID" value="GAA3698716.1"/>
    <property type="molecule type" value="Genomic_DNA"/>
</dbReference>
<reference evidence="2" key="1">
    <citation type="journal article" date="2019" name="Int. J. Syst. Evol. Microbiol.">
        <title>The Global Catalogue of Microorganisms (GCM) 10K type strain sequencing project: providing services to taxonomists for standard genome sequencing and annotation.</title>
        <authorList>
            <consortium name="The Broad Institute Genomics Platform"/>
            <consortium name="The Broad Institute Genome Sequencing Center for Infectious Disease"/>
            <person name="Wu L."/>
            <person name="Ma J."/>
        </authorList>
    </citation>
    <scope>NUCLEOTIDE SEQUENCE [LARGE SCALE GENOMIC DNA]</scope>
    <source>
        <strain evidence="2">JCM 17498</strain>
    </source>
</reference>
<keyword evidence="2" id="KW-1185">Reference proteome</keyword>
<evidence type="ECO:0000313" key="2">
    <source>
        <dbReference type="Proteomes" id="UP001500523"/>
    </source>
</evidence>
<organism evidence="1 2">
    <name type="scientific">Sphingomonas cynarae</name>
    <dbReference type="NCBI Taxonomy" id="930197"/>
    <lineage>
        <taxon>Bacteria</taxon>
        <taxon>Pseudomonadati</taxon>
        <taxon>Pseudomonadota</taxon>
        <taxon>Alphaproteobacteria</taxon>
        <taxon>Sphingomonadales</taxon>
        <taxon>Sphingomonadaceae</taxon>
        <taxon>Sphingomonas</taxon>
    </lineage>
</organism>